<name>A0ABW7R162_9ACTN</name>
<dbReference type="InterPro" id="IPR050134">
    <property type="entry name" value="NAD-dep_sirtuin_deacylases"/>
</dbReference>
<feature type="binding site" evidence="4">
    <location>
        <position position="25"/>
    </location>
    <ligand>
        <name>Zn(2+)</name>
        <dbReference type="ChEBI" id="CHEBI:29105"/>
    </ligand>
</feature>
<evidence type="ECO:0000313" key="8">
    <source>
        <dbReference type="Proteomes" id="UP001610818"/>
    </source>
</evidence>
<feature type="domain" description="Deacetylase sirtuin-type" evidence="6">
    <location>
        <begin position="1"/>
        <end position="211"/>
    </location>
</feature>
<feature type="compositionally biased region" description="Basic and acidic residues" evidence="5">
    <location>
        <begin position="143"/>
        <end position="154"/>
    </location>
</feature>
<evidence type="ECO:0000256" key="5">
    <source>
        <dbReference type="SAM" id="MobiDB-lite"/>
    </source>
</evidence>
<feature type="binding site" evidence="4">
    <location>
        <position position="83"/>
    </location>
    <ligand>
        <name>Zn(2+)</name>
        <dbReference type="ChEBI" id="CHEBI:29105"/>
    </ligand>
</feature>
<dbReference type="InterPro" id="IPR026591">
    <property type="entry name" value="Sirtuin_cat_small_dom_sf"/>
</dbReference>
<dbReference type="EC" id="2.3.1.286" evidence="1"/>
<sequence>MDGLQQLSGARDVIELHGSLSRMACPACGQGSARADLVHRLQEANAGSRLPPNATAARVHPDGDVELPEEAVRDFRVVACAACDDGMLKPDVVFFGENVPPERVAACRRLVDEAAALLVLGSTLTVMSWLRSRAPGGTVRYASPDRRPKPDPRRSLGCPAGGAAARGGAARPRGAVAQLRMPCSAAAVSTGIARRTFGTVTGPALAPGGWSRQTQTATRHWDRLRSSRRTAYLELMEQAHVTGELYWRVGDVYAQLPHADDRLARIEELRTQLRDAFDPLMRCVRVIVLEGPEAPAQAARAVLEAASEANSALWRVSRNEPQARERFDEAHERFRHRLEEFITTAHAALNTL</sequence>
<dbReference type="InterPro" id="IPR029035">
    <property type="entry name" value="DHS-like_NAD/FAD-binding_dom"/>
</dbReference>
<feature type="region of interest" description="Disordered" evidence="5">
    <location>
        <begin position="137"/>
        <end position="169"/>
    </location>
</feature>
<dbReference type="Pfam" id="PF02146">
    <property type="entry name" value="SIR2"/>
    <property type="match status" value="1"/>
</dbReference>
<dbReference type="PANTHER" id="PTHR11085">
    <property type="entry name" value="NAD-DEPENDENT PROTEIN DEACYLASE SIRTUIN-5, MITOCHONDRIAL-RELATED"/>
    <property type="match status" value="1"/>
</dbReference>
<evidence type="ECO:0000256" key="3">
    <source>
        <dbReference type="ARBA" id="ARBA00023027"/>
    </source>
</evidence>
<feature type="binding site" evidence="4">
    <location>
        <position position="28"/>
    </location>
    <ligand>
        <name>Zn(2+)</name>
        <dbReference type="ChEBI" id="CHEBI:29105"/>
    </ligand>
</feature>
<organism evidence="7 8">
    <name type="scientific">Streptomyces longisporoflavus</name>
    <dbReference type="NCBI Taxonomy" id="28044"/>
    <lineage>
        <taxon>Bacteria</taxon>
        <taxon>Bacillati</taxon>
        <taxon>Actinomycetota</taxon>
        <taxon>Actinomycetes</taxon>
        <taxon>Kitasatosporales</taxon>
        <taxon>Streptomycetaceae</taxon>
        <taxon>Streptomyces</taxon>
    </lineage>
</organism>
<feature type="active site" description="Proton acceptor" evidence="4">
    <location>
        <position position="17"/>
    </location>
</feature>
<protein>
    <recommendedName>
        <fullName evidence="1">protein acetyllysine N-acetyltransferase</fullName>
        <ecNumber evidence="1">2.3.1.286</ecNumber>
    </recommendedName>
</protein>
<dbReference type="Gene3D" id="3.30.1600.10">
    <property type="entry name" value="SIR2/SIRT2 'Small Domain"/>
    <property type="match status" value="1"/>
</dbReference>
<dbReference type="EMBL" id="JBIRGQ010000008">
    <property type="protein sequence ID" value="MFH8550683.1"/>
    <property type="molecule type" value="Genomic_DNA"/>
</dbReference>
<dbReference type="SUPFAM" id="SSF52467">
    <property type="entry name" value="DHS-like NAD/FAD-binding domain"/>
    <property type="match status" value="1"/>
</dbReference>
<gene>
    <name evidence="7" type="ORF">ACH4F9_37410</name>
</gene>
<keyword evidence="2 7" id="KW-0808">Transferase</keyword>
<dbReference type="InterPro" id="IPR003000">
    <property type="entry name" value="Sirtuin"/>
</dbReference>
<dbReference type="PROSITE" id="PS50305">
    <property type="entry name" value="SIRTUIN"/>
    <property type="match status" value="1"/>
</dbReference>
<keyword evidence="7" id="KW-0012">Acyltransferase</keyword>
<evidence type="ECO:0000313" key="7">
    <source>
        <dbReference type="EMBL" id="MFH8550683.1"/>
    </source>
</evidence>
<evidence type="ECO:0000256" key="1">
    <source>
        <dbReference type="ARBA" id="ARBA00012928"/>
    </source>
</evidence>
<keyword evidence="4" id="KW-0479">Metal-binding</keyword>
<feature type="binding site" evidence="4">
    <location>
        <position position="60"/>
    </location>
    <ligand>
        <name>Zn(2+)</name>
        <dbReference type="ChEBI" id="CHEBI:29105"/>
    </ligand>
</feature>
<dbReference type="GO" id="GO:0034979">
    <property type="term" value="F:NAD-dependent protein lysine deacetylase activity"/>
    <property type="evidence" value="ECO:0007669"/>
    <property type="project" value="UniProtKB-EC"/>
</dbReference>
<reference evidence="7 8" key="1">
    <citation type="submission" date="2024-10" db="EMBL/GenBank/DDBJ databases">
        <title>The Natural Products Discovery Center: Release of the First 8490 Sequenced Strains for Exploring Actinobacteria Biosynthetic Diversity.</title>
        <authorList>
            <person name="Kalkreuter E."/>
            <person name="Kautsar S.A."/>
            <person name="Yang D."/>
            <person name="Bader C.D."/>
            <person name="Teijaro C.N."/>
            <person name="Fluegel L."/>
            <person name="Davis C.M."/>
            <person name="Simpson J.R."/>
            <person name="Lauterbach L."/>
            <person name="Steele A.D."/>
            <person name="Gui C."/>
            <person name="Meng S."/>
            <person name="Li G."/>
            <person name="Viehrig K."/>
            <person name="Ye F."/>
            <person name="Su P."/>
            <person name="Kiefer A.F."/>
            <person name="Nichols A."/>
            <person name="Cepeda A.J."/>
            <person name="Yan W."/>
            <person name="Fan B."/>
            <person name="Jiang Y."/>
            <person name="Adhikari A."/>
            <person name="Zheng C.-J."/>
            <person name="Schuster L."/>
            <person name="Cowan T.M."/>
            <person name="Smanski M.J."/>
            <person name="Chevrette M.G."/>
            <person name="De Carvalho L.P.S."/>
            <person name="Shen B."/>
        </authorList>
    </citation>
    <scope>NUCLEOTIDE SEQUENCE [LARGE SCALE GENOMIC DNA]</scope>
    <source>
        <strain evidence="7 8">NPDC017990</strain>
    </source>
</reference>
<dbReference type="PANTHER" id="PTHR11085:SF10">
    <property type="entry name" value="NAD-DEPENDENT PROTEIN DEACYLASE SIRTUIN-5, MITOCHONDRIAL-RELATED"/>
    <property type="match status" value="1"/>
</dbReference>
<comment type="caution">
    <text evidence="7">The sequence shown here is derived from an EMBL/GenBank/DDBJ whole genome shotgun (WGS) entry which is preliminary data.</text>
</comment>
<evidence type="ECO:0000256" key="2">
    <source>
        <dbReference type="ARBA" id="ARBA00022679"/>
    </source>
</evidence>
<proteinExistence type="predicted"/>
<dbReference type="RefSeq" id="WP_397717254.1">
    <property type="nucleotide sequence ID" value="NZ_JBIRGN010000008.1"/>
</dbReference>
<evidence type="ECO:0000256" key="4">
    <source>
        <dbReference type="PROSITE-ProRule" id="PRU00236"/>
    </source>
</evidence>
<accession>A0ABW7R162</accession>
<keyword evidence="3" id="KW-0520">NAD</keyword>
<dbReference type="InterPro" id="IPR026590">
    <property type="entry name" value="Ssirtuin_cat_dom"/>
</dbReference>
<dbReference type="Gene3D" id="3.40.50.1220">
    <property type="entry name" value="TPP-binding domain"/>
    <property type="match status" value="1"/>
</dbReference>
<dbReference type="Proteomes" id="UP001610818">
    <property type="component" value="Unassembled WGS sequence"/>
</dbReference>
<keyword evidence="4" id="KW-0862">Zinc</keyword>
<keyword evidence="8" id="KW-1185">Reference proteome</keyword>
<evidence type="ECO:0000259" key="6">
    <source>
        <dbReference type="PROSITE" id="PS50305"/>
    </source>
</evidence>